<dbReference type="InParanoid" id="E4X272"/>
<keyword evidence="5" id="KW-1185">Reference proteome</keyword>
<keyword evidence="1" id="KW-1015">Disulfide bond</keyword>
<evidence type="ECO:0000259" key="3">
    <source>
        <dbReference type="PROSITE" id="PS50240"/>
    </source>
</evidence>
<dbReference type="GO" id="GO:0006508">
    <property type="term" value="P:proteolysis"/>
    <property type="evidence" value="ECO:0007669"/>
    <property type="project" value="InterPro"/>
</dbReference>
<reference evidence="4" key="1">
    <citation type="journal article" date="2010" name="Science">
        <title>Plasticity of animal genome architecture unmasked by rapid evolution of a pelagic tunicate.</title>
        <authorList>
            <person name="Denoeud F."/>
            <person name="Henriet S."/>
            <person name="Mungpakdee S."/>
            <person name="Aury J.M."/>
            <person name="Da Silva C."/>
            <person name="Brinkmann H."/>
            <person name="Mikhaleva J."/>
            <person name="Olsen L.C."/>
            <person name="Jubin C."/>
            <person name="Canestro C."/>
            <person name="Bouquet J.M."/>
            <person name="Danks G."/>
            <person name="Poulain J."/>
            <person name="Campsteijn C."/>
            <person name="Adamski M."/>
            <person name="Cross I."/>
            <person name="Yadetie F."/>
            <person name="Muffato M."/>
            <person name="Louis A."/>
            <person name="Butcher S."/>
            <person name="Tsagkogeorga G."/>
            <person name="Konrad A."/>
            <person name="Singh S."/>
            <person name="Jensen M.F."/>
            <person name="Cong E.H."/>
            <person name="Eikeseth-Otteraa H."/>
            <person name="Noel B."/>
            <person name="Anthouard V."/>
            <person name="Porcel B.M."/>
            <person name="Kachouri-Lafond R."/>
            <person name="Nishino A."/>
            <person name="Ugolini M."/>
            <person name="Chourrout P."/>
            <person name="Nishida H."/>
            <person name="Aasland R."/>
            <person name="Huzurbazar S."/>
            <person name="Westhof E."/>
            <person name="Delsuc F."/>
            <person name="Lehrach H."/>
            <person name="Reinhardt R."/>
            <person name="Weissenbach J."/>
            <person name="Roy S.W."/>
            <person name="Artiguenave F."/>
            <person name="Postlethwait J.H."/>
            <person name="Manak J.R."/>
            <person name="Thompson E.M."/>
            <person name="Jaillon O."/>
            <person name="Du Pasquier L."/>
            <person name="Boudinot P."/>
            <person name="Liberles D.A."/>
            <person name="Volff J.N."/>
            <person name="Philippe H."/>
            <person name="Lenhard B."/>
            <person name="Roest Crollius H."/>
            <person name="Wincker P."/>
            <person name="Chourrout D."/>
        </authorList>
    </citation>
    <scope>NUCLEOTIDE SEQUENCE [LARGE SCALE GENOMIC DNA]</scope>
</reference>
<dbReference type="AlphaFoldDB" id="E4X272"/>
<dbReference type="SUPFAM" id="SSF50494">
    <property type="entry name" value="Trypsin-like serine proteases"/>
    <property type="match status" value="1"/>
</dbReference>
<protein>
    <recommendedName>
        <fullName evidence="3">Peptidase S1 domain-containing protein</fullName>
    </recommendedName>
</protein>
<accession>E4X272</accession>
<dbReference type="InterPro" id="IPR051487">
    <property type="entry name" value="Ser/Thr_Proteases_Immune/Dev"/>
</dbReference>
<comment type="similarity">
    <text evidence="2">Belongs to the peptidase S1 family. CLIP subfamily.</text>
</comment>
<dbReference type="PANTHER" id="PTHR24256">
    <property type="entry name" value="TRYPTASE-RELATED"/>
    <property type="match status" value="1"/>
</dbReference>
<evidence type="ECO:0000313" key="5">
    <source>
        <dbReference type="Proteomes" id="UP000001307"/>
    </source>
</evidence>
<gene>
    <name evidence="4" type="ORF">GSOID_T00017148001</name>
</gene>
<sequence>MVVRTFVVRLGMNTLVKRPTFRISDAFVPNQTADIVLIRLAMSIDFKQTNSGVVCLPPEGHEDYEEHHFYKVNCYSAGFGFLGMNPIRPAKYLQEAPFPVTSCKIYSTIIKDDITNLNLLCSRQDKDGSHALCKGDSGGPMLCITDHSPMLVGVARTSTGCERQRFFGHSTFTNVVFWNNWIRETIKDRDDSIVCFEPFRMAKITTHALEFLELRDVNANRLMRLNVNKNSVQESVVYCKNQCERSAGCAQFLVIGKKICYIIMPTISEQGKFRPASSSVSVQEEQEMWHGRIQRTNSDGRSSECGVVRRSPMQSLISEQKMMTLI</sequence>
<dbReference type="GO" id="GO:0004252">
    <property type="term" value="F:serine-type endopeptidase activity"/>
    <property type="evidence" value="ECO:0007669"/>
    <property type="project" value="InterPro"/>
</dbReference>
<evidence type="ECO:0000256" key="2">
    <source>
        <dbReference type="ARBA" id="ARBA00024195"/>
    </source>
</evidence>
<dbReference type="InterPro" id="IPR009003">
    <property type="entry name" value="Peptidase_S1_PA"/>
</dbReference>
<dbReference type="Proteomes" id="UP000001307">
    <property type="component" value="Unassembled WGS sequence"/>
</dbReference>
<dbReference type="Pfam" id="PF00089">
    <property type="entry name" value="Trypsin"/>
    <property type="match status" value="1"/>
</dbReference>
<dbReference type="Gene3D" id="2.40.10.10">
    <property type="entry name" value="Trypsin-like serine proteases"/>
    <property type="match status" value="1"/>
</dbReference>
<feature type="domain" description="Peptidase S1" evidence="3">
    <location>
        <begin position="1"/>
        <end position="187"/>
    </location>
</feature>
<dbReference type="EMBL" id="FN653022">
    <property type="protein sequence ID" value="CBY07465.1"/>
    <property type="molecule type" value="Genomic_DNA"/>
</dbReference>
<evidence type="ECO:0000256" key="1">
    <source>
        <dbReference type="ARBA" id="ARBA00023157"/>
    </source>
</evidence>
<dbReference type="InterPro" id="IPR043504">
    <property type="entry name" value="Peptidase_S1_PA_chymotrypsin"/>
</dbReference>
<name>E4X272_OIKDI</name>
<evidence type="ECO:0000313" key="4">
    <source>
        <dbReference type="EMBL" id="CBY07465.1"/>
    </source>
</evidence>
<organism evidence="4">
    <name type="scientific">Oikopleura dioica</name>
    <name type="common">Tunicate</name>
    <dbReference type="NCBI Taxonomy" id="34765"/>
    <lineage>
        <taxon>Eukaryota</taxon>
        <taxon>Metazoa</taxon>
        <taxon>Chordata</taxon>
        <taxon>Tunicata</taxon>
        <taxon>Appendicularia</taxon>
        <taxon>Copelata</taxon>
        <taxon>Oikopleuridae</taxon>
        <taxon>Oikopleura</taxon>
    </lineage>
</organism>
<proteinExistence type="inferred from homology"/>
<dbReference type="SMART" id="SM00020">
    <property type="entry name" value="Tryp_SPc"/>
    <property type="match status" value="1"/>
</dbReference>
<dbReference type="InterPro" id="IPR001254">
    <property type="entry name" value="Trypsin_dom"/>
</dbReference>
<dbReference type="OrthoDB" id="10059102at2759"/>
<dbReference type="PROSITE" id="PS50240">
    <property type="entry name" value="TRYPSIN_DOM"/>
    <property type="match status" value="1"/>
</dbReference>